<dbReference type="GO" id="GO:0016020">
    <property type="term" value="C:membrane"/>
    <property type="evidence" value="ECO:0007669"/>
    <property type="project" value="InterPro"/>
</dbReference>
<dbReference type="PANTHER" id="PTHR33799:SF1">
    <property type="entry name" value="PTS SYSTEM MANNOSE-SPECIFIC EIIAB COMPONENT-RELATED"/>
    <property type="match status" value="1"/>
</dbReference>
<dbReference type="PANTHER" id="PTHR33799">
    <property type="entry name" value="PTS PERMEASE-RELATED-RELATED"/>
    <property type="match status" value="1"/>
</dbReference>
<dbReference type="InterPro" id="IPR004701">
    <property type="entry name" value="PTS_EIIA_man-typ"/>
</dbReference>
<dbReference type="Gene3D" id="3.40.50.510">
    <property type="entry name" value="Phosphotransferase system, mannose-type IIA component"/>
    <property type="match status" value="1"/>
</dbReference>
<dbReference type="NCBIfam" id="TIGR00824">
    <property type="entry name" value="EIIA-man"/>
    <property type="match status" value="1"/>
</dbReference>
<organism evidence="10 11">
    <name type="scientific">Sporolactobacillus inulinus CASD</name>
    <dbReference type="NCBI Taxonomy" id="1069536"/>
    <lineage>
        <taxon>Bacteria</taxon>
        <taxon>Bacillati</taxon>
        <taxon>Bacillota</taxon>
        <taxon>Bacilli</taxon>
        <taxon>Bacillales</taxon>
        <taxon>Sporolactobacillaceae</taxon>
        <taxon>Sporolactobacillus</taxon>
    </lineage>
</organism>
<protein>
    <submittedName>
        <fullName evidence="10">PTS mannose transporter subunit IID</fullName>
    </submittedName>
</protein>
<proteinExistence type="predicted"/>
<dbReference type="InterPro" id="IPR051471">
    <property type="entry name" value="Bacterial_PTS_sugar_comp"/>
</dbReference>
<dbReference type="RefSeq" id="WP_010023724.1">
    <property type="nucleotide sequence ID" value="NZ_AFVQ02000069.1"/>
</dbReference>
<accession>A0A0U1QQ01</accession>
<dbReference type="GO" id="GO:0016301">
    <property type="term" value="F:kinase activity"/>
    <property type="evidence" value="ECO:0007669"/>
    <property type="project" value="UniProtKB-KW"/>
</dbReference>
<dbReference type="InterPro" id="IPR036662">
    <property type="entry name" value="PTS_EIIA_man-typ_sf"/>
</dbReference>
<keyword evidence="4" id="KW-0597">Phosphoprotein</keyword>
<evidence type="ECO:0000256" key="3">
    <source>
        <dbReference type="ARBA" id="ARBA00022490"/>
    </source>
</evidence>
<comment type="subcellular location">
    <subcellularLocation>
        <location evidence="1">Cytoplasm</location>
    </subcellularLocation>
</comment>
<keyword evidence="8" id="KW-0418">Kinase</keyword>
<dbReference type="GO" id="GO:0009401">
    <property type="term" value="P:phosphoenolpyruvate-dependent sugar phosphotransferase system"/>
    <property type="evidence" value="ECO:0007669"/>
    <property type="project" value="UniProtKB-KW"/>
</dbReference>
<keyword evidence="3" id="KW-0963">Cytoplasm</keyword>
<dbReference type="SUPFAM" id="SSF53062">
    <property type="entry name" value="PTS system fructose IIA component-like"/>
    <property type="match status" value="1"/>
</dbReference>
<dbReference type="GO" id="GO:0005737">
    <property type="term" value="C:cytoplasm"/>
    <property type="evidence" value="ECO:0007669"/>
    <property type="project" value="UniProtKB-SubCell"/>
</dbReference>
<dbReference type="AlphaFoldDB" id="A0A0U1QQ01"/>
<evidence type="ECO:0000256" key="7">
    <source>
        <dbReference type="ARBA" id="ARBA00022683"/>
    </source>
</evidence>
<dbReference type="InterPro" id="IPR013789">
    <property type="entry name" value="PTS_EIIA_man"/>
</dbReference>
<evidence type="ECO:0000256" key="2">
    <source>
        <dbReference type="ARBA" id="ARBA00022448"/>
    </source>
</evidence>
<name>A0A0U1QQ01_9BACL</name>
<evidence type="ECO:0000313" key="10">
    <source>
        <dbReference type="EMBL" id="KLI02881.1"/>
    </source>
</evidence>
<dbReference type="EMBL" id="AFVQ02000069">
    <property type="protein sequence ID" value="KLI02881.1"/>
    <property type="molecule type" value="Genomic_DNA"/>
</dbReference>
<evidence type="ECO:0000313" key="11">
    <source>
        <dbReference type="Proteomes" id="UP000035553"/>
    </source>
</evidence>
<dbReference type="InterPro" id="IPR033887">
    <property type="entry name" value="PTS_IIA_man"/>
</dbReference>
<keyword evidence="6" id="KW-0808">Transferase</keyword>
<evidence type="ECO:0000256" key="4">
    <source>
        <dbReference type="ARBA" id="ARBA00022553"/>
    </source>
</evidence>
<keyword evidence="5" id="KW-0762">Sugar transport</keyword>
<comment type="caution">
    <text evidence="10">The sequence shown here is derived from an EMBL/GenBank/DDBJ whole genome shotgun (WGS) entry which is preliminary data.</text>
</comment>
<keyword evidence="2" id="KW-0813">Transport</keyword>
<reference evidence="10 11" key="1">
    <citation type="journal article" date="2011" name="J. Bacteriol.">
        <title>Draft genome sequence of Sporolactobacillus inulinus strain CASD, an efficient D-lactic acid-producing bacterium with high-concentration lactate tolerance capability.</title>
        <authorList>
            <person name="Yu B."/>
            <person name="Su F."/>
            <person name="Wang L."/>
            <person name="Xu K."/>
            <person name="Zhao B."/>
            <person name="Xu P."/>
        </authorList>
    </citation>
    <scope>NUCLEOTIDE SEQUENCE [LARGE SCALE GENOMIC DNA]</scope>
    <source>
        <strain evidence="10 11">CASD</strain>
    </source>
</reference>
<keyword evidence="7" id="KW-0598">Phosphotransferase system</keyword>
<evidence type="ECO:0000259" key="9">
    <source>
        <dbReference type="PROSITE" id="PS51096"/>
    </source>
</evidence>
<feature type="domain" description="PTS EIIA type-4" evidence="9">
    <location>
        <begin position="1"/>
        <end position="124"/>
    </location>
</feature>
<dbReference type="PROSITE" id="PS51096">
    <property type="entry name" value="PTS_EIIA_TYPE_4"/>
    <property type="match status" value="1"/>
</dbReference>
<dbReference type="CDD" id="cd00006">
    <property type="entry name" value="PTS_IIA_man"/>
    <property type="match status" value="1"/>
</dbReference>
<evidence type="ECO:0000256" key="5">
    <source>
        <dbReference type="ARBA" id="ARBA00022597"/>
    </source>
</evidence>
<dbReference type="OrthoDB" id="9799827at2"/>
<dbReference type="GO" id="GO:0016773">
    <property type="term" value="F:phosphotransferase activity, alcohol group as acceptor"/>
    <property type="evidence" value="ECO:0007669"/>
    <property type="project" value="InterPro"/>
</dbReference>
<gene>
    <name evidence="10" type="ORF">SINU_05645</name>
</gene>
<sequence>MVAIVVATHGNLSEALIGTAKMIFGTMEHIAEVTFKPGEGIENLLDKYQSASDELGDDQVLFLVDLFGGSPYNAASRFVARKEGMDVVTGVNLPMLIEVLGKRLAGGSLEELVQTARTAGADGIKSFKEVFSHQKIANSAIEDEGDELG</sequence>
<evidence type="ECO:0000256" key="1">
    <source>
        <dbReference type="ARBA" id="ARBA00004496"/>
    </source>
</evidence>
<dbReference type="STRING" id="1069536.SINU_05645"/>
<evidence type="ECO:0000256" key="6">
    <source>
        <dbReference type="ARBA" id="ARBA00022679"/>
    </source>
</evidence>
<dbReference type="Proteomes" id="UP000035553">
    <property type="component" value="Unassembled WGS sequence"/>
</dbReference>
<dbReference type="Pfam" id="PF03610">
    <property type="entry name" value="EIIA-man"/>
    <property type="match status" value="1"/>
</dbReference>
<keyword evidence="11" id="KW-1185">Reference proteome</keyword>
<evidence type="ECO:0000256" key="8">
    <source>
        <dbReference type="ARBA" id="ARBA00022777"/>
    </source>
</evidence>